<evidence type="ECO:0000313" key="1">
    <source>
        <dbReference type="EMBL" id="JAD89638.1"/>
    </source>
</evidence>
<protein>
    <submittedName>
        <fullName evidence="1">Uncharacterized protein</fullName>
    </submittedName>
</protein>
<dbReference type="EMBL" id="GBRH01208257">
    <property type="protein sequence ID" value="JAD89638.1"/>
    <property type="molecule type" value="Transcribed_RNA"/>
</dbReference>
<dbReference type="AlphaFoldDB" id="A0A0A9DSJ3"/>
<name>A0A0A9DSJ3_ARUDO</name>
<sequence>MKCTFSYSFMDNIILENLLGKICLFDYCLHVLYNEKHLIHPTYNLRNF</sequence>
<proteinExistence type="predicted"/>
<accession>A0A0A9DSJ3</accession>
<dbReference type="EMBL" id="GBRH01279896">
    <property type="protein sequence ID" value="JAD17999.1"/>
    <property type="molecule type" value="Transcribed_RNA"/>
</dbReference>
<organism evidence="1">
    <name type="scientific">Arundo donax</name>
    <name type="common">Giant reed</name>
    <name type="synonym">Donax arundinaceus</name>
    <dbReference type="NCBI Taxonomy" id="35708"/>
    <lineage>
        <taxon>Eukaryota</taxon>
        <taxon>Viridiplantae</taxon>
        <taxon>Streptophyta</taxon>
        <taxon>Embryophyta</taxon>
        <taxon>Tracheophyta</taxon>
        <taxon>Spermatophyta</taxon>
        <taxon>Magnoliopsida</taxon>
        <taxon>Liliopsida</taxon>
        <taxon>Poales</taxon>
        <taxon>Poaceae</taxon>
        <taxon>PACMAD clade</taxon>
        <taxon>Arundinoideae</taxon>
        <taxon>Arundineae</taxon>
        <taxon>Arundo</taxon>
    </lineage>
</organism>
<reference evidence="1" key="1">
    <citation type="submission" date="2014-09" db="EMBL/GenBank/DDBJ databases">
        <authorList>
            <person name="Magalhaes I.L.F."/>
            <person name="Oliveira U."/>
            <person name="Santos F.R."/>
            <person name="Vidigal T.H.D.A."/>
            <person name="Brescovit A.D."/>
            <person name="Santos A.J."/>
        </authorList>
    </citation>
    <scope>NUCLEOTIDE SEQUENCE</scope>
    <source>
        <tissue evidence="1">Shoot tissue taken approximately 20 cm above the soil surface</tissue>
    </source>
</reference>
<reference evidence="1" key="2">
    <citation type="journal article" date="2015" name="Data Brief">
        <title>Shoot transcriptome of the giant reed, Arundo donax.</title>
        <authorList>
            <person name="Barrero R.A."/>
            <person name="Guerrero F.D."/>
            <person name="Moolhuijzen P."/>
            <person name="Goolsby J.A."/>
            <person name="Tidwell J."/>
            <person name="Bellgard S.E."/>
            <person name="Bellgard M.I."/>
        </authorList>
    </citation>
    <scope>NUCLEOTIDE SEQUENCE</scope>
    <source>
        <tissue evidence="1">Shoot tissue taken approximately 20 cm above the soil surface</tissue>
    </source>
</reference>